<evidence type="ECO:0000256" key="1">
    <source>
        <dbReference type="SAM" id="Phobius"/>
    </source>
</evidence>
<evidence type="ECO:0000313" key="3">
    <source>
        <dbReference type="Proteomes" id="UP001348641"/>
    </source>
</evidence>
<dbReference type="Proteomes" id="UP001348641">
    <property type="component" value="Unassembled WGS sequence"/>
</dbReference>
<keyword evidence="1" id="KW-0472">Membrane</keyword>
<protein>
    <submittedName>
        <fullName evidence="2">Uncharacterized protein</fullName>
    </submittedName>
</protein>
<dbReference type="EMBL" id="JAUUCC010000005">
    <property type="protein sequence ID" value="MEE2049567.1"/>
    <property type="molecule type" value="Genomic_DNA"/>
</dbReference>
<reference evidence="2 3" key="1">
    <citation type="submission" date="2023-07" db="EMBL/GenBank/DDBJ databases">
        <authorList>
            <person name="Girao M."/>
            <person name="Carvalho M.F."/>
        </authorList>
    </citation>
    <scope>NUCLEOTIDE SEQUENCE [LARGE SCALE GENOMIC DNA]</scope>
    <source>
        <strain evidence="2 3">66/93</strain>
    </source>
</reference>
<proteinExistence type="predicted"/>
<comment type="caution">
    <text evidence="2">The sequence shown here is derived from an EMBL/GenBank/DDBJ whole genome shotgun (WGS) entry which is preliminary data.</text>
</comment>
<evidence type="ECO:0000313" key="2">
    <source>
        <dbReference type="EMBL" id="MEE2049567.1"/>
    </source>
</evidence>
<organism evidence="2 3">
    <name type="scientific">Nocardiopsis tropica</name>
    <dbReference type="NCBI Taxonomy" id="109330"/>
    <lineage>
        <taxon>Bacteria</taxon>
        <taxon>Bacillati</taxon>
        <taxon>Actinomycetota</taxon>
        <taxon>Actinomycetes</taxon>
        <taxon>Streptosporangiales</taxon>
        <taxon>Nocardiopsidaceae</taxon>
        <taxon>Nocardiopsis</taxon>
    </lineage>
</organism>
<dbReference type="RefSeq" id="WP_330156829.1">
    <property type="nucleotide sequence ID" value="NZ_JAUUCC010000005.1"/>
</dbReference>
<keyword evidence="1" id="KW-0812">Transmembrane</keyword>
<name>A0ABU7KKB6_9ACTN</name>
<accession>A0ABU7KKB6</accession>
<keyword evidence="1" id="KW-1133">Transmembrane helix</keyword>
<sequence length="118" mass="12975">MSTRTAPSTWSRALRSATLRRIAVVVLAVLLYQGWLGFQAIGKAEPGLEDAPDERGRFDVDVVLGFVPERYHILQLQNHGRIAGTDDTVVHLRGVSPAGVDALAREYWIEALVAPEPE</sequence>
<feature type="transmembrane region" description="Helical" evidence="1">
    <location>
        <begin position="21"/>
        <end position="38"/>
    </location>
</feature>
<gene>
    <name evidence="2" type="ORF">Q8A49_03560</name>
</gene>